<reference evidence="2" key="2">
    <citation type="submission" date="2025-08" db="UniProtKB">
        <authorList>
            <consortium name="Ensembl"/>
        </authorList>
    </citation>
    <scope>IDENTIFICATION</scope>
</reference>
<name>A0A671TVY5_SPAAU</name>
<dbReference type="SUPFAM" id="SSF56672">
    <property type="entry name" value="DNA/RNA polymerases"/>
    <property type="match status" value="1"/>
</dbReference>
<feature type="domain" description="Reverse transcriptase" evidence="1">
    <location>
        <begin position="1"/>
        <end position="260"/>
    </location>
</feature>
<dbReference type="Ensembl" id="ENSSAUT00010005930.1">
    <property type="protein sequence ID" value="ENSSAUP00010005525.1"/>
    <property type="gene ID" value="ENSSAUG00010002777.1"/>
</dbReference>
<keyword evidence="3" id="KW-1185">Reference proteome</keyword>
<proteinExistence type="predicted"/>
<dbReference type="CDD" id="cd01650">
    <property type="entry name" value="RT_nLTR_like"/>
    <property type="match status" value="1"/>
</dbReference>
<organism evidence="2 3">
    <name type="scientific">Sparus aurata</name>
    <name type="common">Gilthead sea bream</name>
    <dbReference type="NCBI Taxonomy" id="8175"/>
    <lineage>
        <taxon>Eukaryota</taxon>
        <taxon>Metazoa</taxon>
        <taxon>Chordata</taxon>
        <taxon>Craniata</taxon>
        <taxon>Vertebrata</taxon>
        <taxon>Euteleostomi</taxon>
        <taxon>Actinopterygii</taxon>
        <taxon>Neopterygii</taxon>
        <taxon>Teleostei</taxon>
        <taxon>Neoteleostei</taxon>
        <taxon>Acanthomorphata</taxon>
        <taxon>Eupercaria</taxon>
        <taxon>Spariformes</taxon>
        <taxon>Sparidae</taxon>
        <taxon>Sparus</taxon>
    </lineage>
</organism>
<evidence type="ECO:0000313" key="3">
    <source>
        <dbReference type="Proteomes" id="UP000472265"/>
    </source>
</evidence>
<reference evidence="2" key="3">
    <citation type="submission" date="2025-09" db="UniProtKB">
        <authorList>
            <consortium name="Ensembl"/>
        </authorList>
    </citation>
    <scope>IDENTIFICATION</scope>
</reference>
<dbReference type="AlphaFoldDB" id="A0A671TVY5"/>
<dbReference type="Pfam" id="PF00078">
    <property type="entry name" value="RVT_1"/>
    <property type="match status" value="1"/>
</dbReference>
<evidence type="ECO:0000259" key="1">
    <source>
        <dbReference type="PROSITE" id="PS50878"/>
    </source>
</evidence>
<reference evidence="2" key="1">
    <citation type="submission" date="2021-04" db="EMBL/GenBank/DDBJ databases">
        <authorList>
            <consortium name="Wellcome Sanger Institute Data Sharing"/>
        </authorList>
    </citation>
    <scope>NUCLEOTIDE SEQUENCE [LARGE SCALE GENOMIC DNA]</scope>
</reference>
<dbReference type="GeneTree" id="ENSGT01120000271879"/>
<evidence type="ECO:0000313" key="2">
    <source>
        <dbReference type="Ensembl" id="ENSSAUP00010005525.1"/>
    </source>
</evidence>
<dbReference type="InParanoid" id="A0A671TVY5"/>
<dbReference type="PANTHER" id="PTHR33332">
    <property type="entry name" value="REVERSE TRANSCRIPTASE DOMAIN-CONTAINING PROTEIN"/>
    <property type="match status" value="1"/>
</dbReference>
<sequence length="456" mass="51522">MKNARVVPLFKKNSRADVGNYRPVSILSTISKIFERLVYEQVEEYLIRHDILYELQSGFRAAHSTDTCLIHLFDYVRQNLDQGNYVGMLLLDLQKAFDTVNHDILTSKLQCMGFSNLALKWFSSYLTDRTQVCDVEGTLSEPQSIVCGVPQGSILGPLLFLLYINDMSAVVHFKLLLYADDSALLVPGCNVSDIENTLGAELESVNQWLIVNKLSMHLGKTESILFGTKRKLVKSNVLKVMCNGSEIVSRSNVTYLGLTLDQSLTGESIAAKILDKCACKLKFLYRKTRFLDCTVKKLLAMTLIQCHIDFACSAWFSGLTVKLKNKFKVLQNNVIRYLLNAPPRTHIGREEFNKAGLLPVHLRVEQLKLNHMFNIVNGKAPNYLNANINMVHTQHKHNTRASIRSCIVPKVKNAGKHSFFYTGIMVWNGLPTATQLASSSGIFKRQVKQILWNKIF</sequence>
<accession>A0A671TVY5</accession>
<protein>
    <recommendedName>
        <fullName evidence="1">Reverse transcriptase domain-containing protein</fullName>
    </recommendedName>
</protein>
<dbReference type="Proteomes" id="UP000472265">
    <property type="component" value="Chromosome 6"/>
</dbReference>
<dbReference type="InterPro" id="IPR043502">
    <property type="entry name" value="DNA/RNA_pol_sf"/>
</dbReference>
<dbReference type="InterPro" id="IPR000477">
    <property type="entry name" value="RT_dom"/>
</dbReference>
<dbReference type="PROSITE" id="PS50878">
    <property type="entry name" value="RT_POL"/>
    <property type="match status" value="1"/>
</dbReference>
<dbReference type="OMA" id="DNRSHIG"/>